<comment type="caution">
    <text evidence="5">The sequence shown here is derived from an EMBL/GenBank/DDBJ whole genome shotgun (WGS) entry which is preliminary data.</text>
</comment>
<accession>A0ABW2BB12</accession>
<proteinExistence type="inferred from homology"/>
<dbReference type="InterPro" id="IPR025997">
    <property type="entry name" value="SBP_2_dom"/>
</dbReference>
<evidence type="ECO:0000256" key="2">
    <source>
        <dbReference type="ARBA" id="ARBA00007639"/>
    </source>
</evidence>
<organism evidence="5 6">
    <name type="scientific">Sulfitobacter porphyrae</name>
    <dbReference type="NCBI Taxonomy" id="1246864"/>
    <lineage>
        <taxon>Bacteria</taxon>
        <taxon>Pseudomonadati</taxon>
        <taxon>Pseudomonadota</taxon>
        <taxon>Alphaproteobacteria</taxon>
        <taxon>Rhodobacterales</taxon>
        <taxon>Roseobacteraceae</taxon>
        <taxon>Sulfitobacter</taxon>
    </lineage>
</organism>
<dbReference type="Proteomes" id="UP001596353">
    <property type="component" value="Unassembled WGS sequence"/>
</dbReference>
<reference evidence="6" key="1">
    <citation type="journal article" date="2019" name="Int. J. Syst. Evol. Microbiol.">
        <title>The Global Catalogue of Microorganisms (GCM) 10K type strain sequencing project: providing services to taxonomists for standard genome sequencing and annotation.</title>
        <authorList>
            <consortium name="The Broad Institute Genomics Platform"/>
            <consortium name="The Broad Institute Genome Sequencing Center for Infectious Disease"/>
            <person name="Wu L."/>
            <person name="Ma J."/>
        </authorList>
    </citation>
    <scope>NUCLEOTIDE SEQUENCE [LARGE SCALE GENOMIC DNA]</scope>
    <source>
        <strain evidence="6">CCUG 66188</strain>
    </source>
</reference>
<comment type="subcellular location">
    <subcellularLocation>
        <location evidence="1">Cell envelope</location>
    </subcellularLocation>
</comment>
<evidence type="ECO:0000256" key="1">
    <source>
        <dbReference type="ARBA" id="ARBA00004196"/>
    </source>
</evidence>
<dbReference type="PANTHER" id="PTHR46847">
    <property type="entry name" value="D-ALLOSE-BINDING PERIPLASMIC PROTEIN-RELATED"/>
    <property type="match status" value="1"/>
</dbReference>
<evidence type="ECO:0000313" key="5">
    <source>
        <dbReference type="EMBL" id="MFC6762387.1"/>
    </source>
</evidence>
<keyword evidence="6" id="KW-1185">Reference proteome</keyword>
<dbReference type="InterPro" id="IPR028082">
    <property type="entry name" value="Peripla_BP_I"/>
</dbReference>
<evidence type="ECO:0000259" key="4">
    <source>
        <dbReference type="Pfam" id="PF13407"/>
    </source>
</evidence>
<comment type="similarity">
    <text evidence="2">Belongs to the bacterial solute-binding protein 2 family.</text>
</comment>
<evidence type="ECO:0000256" key="3">
    <source>
        <dbReference type="ARBA" id="ARBA00022729"/>
    </source>
</evidence>
<dbReference type="PANTHER" id="PTHR46847:SF1">
    <property type="entry name" value="D-ALLOSE-BINDING PERIPLASMIC PROTEIN-RELATED"/>
    <property type="match status" value="1"/>
</dbReference>
<feature type="domain" description="Periplasmic binding protein" evidence="4">
    <location>
        <begin position="19"/>
        <end position="166"/>
    </location>
</feature>
<keyword evidence="3" id="KW-0732">Signal</keyword>
<dbReference type="Gene3D" id="3.40.50.2300">
    <property type="match status" value="1"/>
</dbReference>
<evidence type="ECO:0000313" key="6">
    <source>
        <dbReference type="Proteomes" id="UP001596353"/>
    </source>
</evidence>
<dbReference type="SUPFAM" id="SSF53822">
    <property type="entry name" value="Periplasmic binding protein-like I"/>
    <property type="match status" value="1"/>
</dbReference>
<protein>
    <submittedName>
        <fullName evidence="5">Sugar ABC transporter substrate-binding protein</fullName>
    </submittedName>
</protein>
<dbReference type="Pfam" id="PF13407">
    <property type="entry name" value="Peripla_BP_4"/>
    <property type="match status" value="1"/>
</dbReference>
<sequence length="208" mass="22248">MTVWWEISLCQQGGTYERQVAWIKERRPEARVVVMGGPPVPSIQQNTACFEAAARAGGLDVVARVDNTKDSTASAATMAADLLVRHPDANVFWAYNDASALGISASALASGKTIYAADGSDGVMVFGMNGDDEAIAALREGRLTGSWDPDVYGMAAAIILGFKQLLDNPSTQPDDLIVASQFLTYENIGDYVPTLERGYTVDTVPLIK</sequence>
<dbReference type="EMBL" id="JBHSWG010000004">
    <property type="protein sequence ID" value="MFC6762387.1"/>
    <property type="molecule type" value="Genomic_DNA"/>
</dbReference>
<gene>
    <name evidence="5" type="ORF">ACFQFQ_27205</name>
</gene>
<name>A0ABW2BB12_9RHOB</name>